<dbReference type="EMBL" id="BMNM01000008">
    <property type="protein sequence ID" value="GGI81586.1"/>
    <property type="molecule type" value="Genomic_DNA"/>
</dbReference>
<keyword evidence="3" id="KW-0949">S-adenosyl-L-methionine</keyword>
<evidence type="ECO:0000313" key="8">
    <source>
        <dbReference type="EMBL" id="BDR92860.1"/>
    </source>
</evidence>
<gene>
    <name evidence="9" type="ORF">GCM10007112_17870</name>
    <name evidence="8" type="ORF">Vsou_19530</name>
</gene>
<dbReference type="Gene3D" id="3.20.20.70">
    <property type="entry name" value="Aldolase class I"/>
    <property type="match status" value="1"/>
</dbReference>
<proteinExistence type="predicted"/>
<dbReference type="GO" id="GO:0046872">
    <property type="term" value="F:metal ion binding"/>
    <property type="evidence" value="ECO:0007669"/>
    <property type="project" value="UniProtKB-KW"/>
</dbReference>
<evidence type="ECO:0000256" key="6">
    <source>
        <dbReference type="ARBA" id="ARBA00023014"/>
    </source>
</evidence>
<evidence type="ECO:0000313" key="10">
    <source>
        <dbReference type="Proteomes" id="UP000657075"/>
    </source>
</evidence>
<dbReference type="Pfam" id="PF04055">
    <property type="entry name" value="Radical_SAM"/>
    <property type="match status" value="1"/>
</dbReference>
<evidence type="ECO:0000256" key="2">
    <source>
        <dbReference type="ARBA" id="ARBA00022485"/>
    </source>
</evidence>
<dbReference type="InterPro" id="IPR058240">
    <property type="entry name" value="rSAM_sf"/>
</dbReference>
<dbReference type="InterPro" id="IPR007197">
    <property type="entry name" value="rSAM"/>
</dbReference>
<evidence type="ECO:0000259" key="7">
    <source>
        <dbReference type="Pfam" id="PF04055"/>
    </source>
</evidence>
<reference evidence="11" key="3">
    <citation type="submission" date="2022-09" db="EMBL/GenBank/DDBJ databases">
        <title>Complete genome sequence of Vulcanisaeta souniana.</title>
        <authorList>
            <person name="Kato S."/>
            <person name="Itoh T."/>
            <person name="Ohkuma M."/>
        </authorList>
    </citation>
    <scope>NUCLEOTIDE SEQUENCE [LARGE SCALE GENOMIC DNA]</scope>
    <source>
        <strain evidence="11">JCM 11219</strain>
    </source>
</reference>
<keyword evidence="5" id="KW-0408">Iron</keyword>
<keyword evidence="6" id="KW-0411">Iron-sulfur</keyword>
<evidence type="ECO:0000313" key="9">
    <source>
        <dbReference type="EMBL" id="GGI81586.1"/>
    </source>
</evidence>
<dbReference type="GO" id="GO:0051539">
    <property type="term" value="F:4 iron, 4 sulfur cluster binding"/>
    <property type="evidence" value="ECO:0007669"/>
    <property type="project" value="UniProtKB-KW"/>
</dbReference>
<keyword evidence="11" id="KW-1185">Reference proteome</keyword>
<evidence type="ECO:0000256" key="3">
    <source>
        <dbReference type="ARBA" id="ARBA00022691"/>
    </source>
</evidence>
<dbReference type="EMBL" id="AP026830">
    <property type="protein sequence ID" value="BDR92860.1"/>
    <property type="molecule type" value="Genomic_DNA"/>
</dbReference>
<accession>A0A830EKU4</accession>
<feature type="domain" description="Radical SAM core" evidence="7">
    <location>
        <begin position="9"/>
        <end position="110"/>
    </location>
</feature>
<evidence type="ECO:0000256" key="5">
    <source>
        <dbReference type="ARBA" id="ARBA00023004"/>
    </source>
</evidence>
<dbReference type="Proteomes" id="UP001060771">
    <property type="component" value="Chromosome"/>
</dbReference>
<dbReference type="GO" id="GO:0003824">
    <property type="term" value="F:catalytic activity"/>
    <property type="evidence" value="ECO:0007669"/>
    <property type="project" value="InterPro"/>
</dbReference>
<reference evidence="9" key="2">
    <citation type="submission" date="2020-09" db="EMBL/GenBank/DDBJ databases">
        <authorList>
            <person name="Sun Q."/>
            <person name="Ohkuma M."/>
        </authorList>
    </citation>
    <scope>NUCLEOTIDE SEQUENCE</scope>
    <source>
        <strain evidence="9">JCM 11219</strain>
    </source>
</reference>
<evidence type="ECO:0000256" key="1">
    <source>
        <dbReference type="ARBA" id="ARBA00001966"/>
    </source>
</evidence>
<evidence type="ECO:0000313" key="11">
    <source>
        <dbReference type="Proteomes" id="UP001060771"/>
    </source>
</evidence>
<evidence type="ECO:0000256" key="4">
    <source>
        <dbReference type="ARBA" id="ARBA00022723"/>
    </source>
</evidence>
<keyword evidence="4" id="KW-0479">Metal-binding</keyword>
<keyword evidence="2" id="KW-0004">4Fe-4S</keyword>
<dbReference type="PANTHER" id="PTHR43787">
    <property type="entry name" value="FEMO COFACTOR BIOSYNTHESIS PROTEIN NIFB-RELATED"/>
    <property type="match status" value="1"/>
</dbReference>
<organism evidence="9 10">
    <name type="scientific">Vulcanisaeta souniana JCM 11219</name>
    <dbReference type="NCBI Taxonomy" id="1293586"/>
    <lineage>
        <taxon>Archaea</taxon>
        <taxon>Thermoproteota</taxon>
        <taxon>Thermoprotei</taxon>
        <taxon>Thermoproteales</taxon>
        <taxon>Thermoproteaceae</taxon>
        <taxon>Vulcanisaeta</taxon>
    </lineage>
</organism>
<reference evidence="8" key="4">
    <citation type="journal article" date="2023" name="Microbiol. Resour. Announc.">
        <title>Complete Genome Sequence of Vulcanisaeta souniana Strain IC-059, a Hyperthermophilic Archaeon Isolated from Hot Spring Water in Japan.</title>
        <authorList>
            <person name="Kato S."/>
            <person name="Itoh T."/>
            <person name="Wu L."/>
            <person name="Ma J."/>
            <person name="Ohkuma M."/>
        </authorList>
    </citation>
    <scope>NUCLEOTIDE SEQUENCE</scope>
    <source>
        <strain evidence="8">JCM 11219</strain>
    </source>
</reference>
<protein>
    <recommendedName>
        <fullName evidence="7">Radical SAM core domain-containing protein</fullName>
    </recommendedName>
</protein>
<comment type="cofactor">
    <cofactor evidence="1">
        <name>[4Fe-4S] cluster</name>
        <dbReference type="ChEBI" id="CHEBI:49883"/>
    </cofactor>
</comment>
<dbReference type="Proteomes" id="UP000657075">
    <property type="component" value="Unassembled WGS sequence"/>
</dbReference>
<reference evidence="9" key="1">
    <citation type="journal article" date="2014" name="Int. J. Syst. Evol. Microbiol.">
        <title>Complete genome sequence of Corynebacterium casei LMG S-19264T (=DSM 44701T), isolated from a smear-ripened cheese.</title>
        <authorList>
            <consortium name="US DOE Joint Genome Institute (JGI-PGF)"/>
            <person name="Walter F."/>
            <person name="Albersmeier A."/>
            <person name="Kalinowski J."/>
            <person name="Ruckert C."/>
        </authorList>
    </citation>
    <scope>NUCLEOTIDE SEQUENCE</scope>
    <source>
        <strain evidence="9">JCM 11219</strain>
    </source>
</reference>
<dbReference type="InterPro" id="IPR013785">
    <property type="entry name" value="Aldolase_TIM"/>
</dbReference>
<sequence length="140" mass="15807">MDLGLYRKVIRELLSMESINYVHLQGWGEPLLHPNLMDMTNEVRGKTYFGLTTNGLLLNERYSDKLISMGINVIAITFAGTNPSTHNAIRIGCDFNTLVKNVRGLIKVKERLRGSTKVIASYIALSMNIHELPDFIELMP</sequence>
<dbReference type="SUPFAM" id="SSF102114">
    <property type="entry name" value="Radical SAM enzymes"/>
    <property type="match status" value="1"/>
</dbReference>
<dbReference type="AlphaFoldDB" id="A0A830EKU4"/>
<name>A0A830EKU4_9CREN</name>